<protein>
    <recommendedName>
        <fullName evidence="11">RETREG1-3/ARL6IP-like N-terminal reticulon-homology domain-containing protein</fullName>
    </recommendedName>
</protein>
<feature type="region of interest" description="Disordered" evidence="9">
    <location>
        <begin position="706"/>
        <end position="736"/>
    </location>
</feature>
<dbReference type="AlphaFoldDB" id="A0A9D3SNM7"/>
<evidence type="ECO:0000256" key="9">
    <source>
        <dbReference type="SAM" id="MobiDB-lite"/>
    </source>
</evidence>
<evidence type="ECO:0000256" key="6">
    <source>
        <dbReference type="ARBA" id="ARBA00022989"/>
    </source>
</evidence>
<dbReference type="Pfam" id="PF24456">
    <property type="entry name" value="RHD_RETREG1-3"/>
    <property type="match status" value="1"/>
</dbReference>
<sequence length="754" mass="83602">MEENLGSGISWELVDSSQESRSRAEAQFTDCWMSIKLFLAETSSFKQQNPGKFCLLVCSLCFCLAILGNYIPGVVISYMIVLGIFLWPLVSSHEFGMWLEPVLQKLNFGVGHFLQKIKENHEKRLLQAEAEKESIEADLSSMFPKLDSTVCRELSVSDTEVSEVTWTDNGTFNLSEGHTPQTENSEDLDHRSEEEVFSSGLTDFPSVDNGTGTNGDDDDLSIGLPITSIPQHREARGTGVGDEAVVTQALGLLQKTAENAITAAVTAAIQERLESAIAENTDSEAEDFELLDQSELEHLEGELGLEKTIWAEAGFFLGAVEMARIKLSLLFAGIGLAVILMPDFLVAGPVGHAEKEEAEFADEKPASSLALKKLTRNKRNAVAYYRRLPEFWAWYKYYMDTHNQEGVESLDQLYLTYLQHKHRVEGDNSYKHYLTHLSEVYKACSKSDDPDCIPEYTTSEVPLPAPVSVKSPSPILFPSPIKTPSPYNYYAPALEPFLSNEQRAELLRICSPSDTECLQYHLRASYGYRPALTPVPSYAYLGCDPSKDPYCRPTLIAKTPSGLQHIYPHCNPAVDPFCVSNIAPAALSAEEGPKEQYCNPLFDKGCNPLTANRLVTLKAPVLQYVPQGELSPLHLAARMKPFLISPQAKSSASSATPECHPYDPNCSNFSPPASLEAAKNVQDGIILPHPDCDPEIDYNCRLRRAQTKDNKKSAEEPKDELESGDNASNANVAPQYQVPRFEDFLRGYLGHYKK</sequence>
<name>A0A9D3SNM7_9TELE</name>
<evidence type="ECO:0000256" key="4">
    <source>
        <dbReference type="ARBA" id="ARBA00022692"/>
    </source>
</evidence>
<evidence type="ECO:0000259" key="11">
    <source>
        <dbReference type="Pfam" id="PF24456"/>
    </source>
</evidence>
<proteinExistence type="inferred from homology"/>
<feature type="compositionally biased region" description="Polar residues" evidence="9">
    <location>
        <begin position="167"/>
        <end position="183"/>
    </location>
</feature>
<evidence type="ECO:0000256" key="8">
    <source>
        <dbReference type="ARBA" id="ARBA00023136"/>
    </source>
</evidence>
<evidence type="ECO:0000256" key="7">
    <source>
        <dbReference type="ARBA" id="ARBA00023006"/>
    </source>
</evidence>
<evidence type="ECO:0000256" key="1">
    <source>
        <dbReference type="ARBA" id="ARBA00004477"/>
    </source>
</evidence>
<accession>A0A9D3SNM7</accession>
<evidence type="ECO:0000313" key="12">
    <source>
        <dbReference type="EMBL" id="KAG7329915.1"/>
    </source>
</evidence>
<keyword evidence="8 10" id="KW-0472">Membrane</keyword>
<dbReference type="EMBL" id="JAHKSW010000007">
    <property type="protein sequence ID" value="KAG7329915.1"/>
    <property type="molecule type" value="Genomic_DNA"/>
</dbReference>
<comment type="similarity">
    <text evidence="2">Belongs to the RETREG family.</text>
</comment>
<evidence type="ECO:0000256" key="10">
    <source>
        <dbReference type="SAM" id="Phobius"/>
    </source>
</evidence>
<dbReference type="GO" id="GO:0061709">
    <property type="term" value="P:reticulophagy"/>
    <property type="evidence" value="ECO:0007669"/>
    <property type="project" value="InterPro"/>
</dbReference>
<comment type="subcellular location">
    <subcellularLocation>
        <location evidence="1">Endoplasmic reticulum membrane</location>
        <topology evidence="1">Multi-pass membrane protein</topology>
    </subcellularLocation>
</comment>
<keyword evidence="4 10" id="KW-0812">Transmembrane</keyword>
<keyword evidence="13" id="KW-1185">Reference proteome</keyword>
<dbReference type="GO" id="GO:0043524">
    <property type="term" value="P:negative regulation of neuron apoptotic process"/>
    <property type="evidence" value="ECO:0007669"/>
    <property type="project" value="TreeGrafter"/>
</dbReference>
<feature type="domain" description="RETREG1-3/ARL6IP-like N-terminal reticulon-homology" evidence="11">
    <location>
        <begin position="10"/>
        <end position="109"/>
    </location>
</feature>
<organism evidence="12 13">
    <name type="scientific">Hemibagrus wyckioides</name>
    <dbReference type="NCBI Taxonomy" id="337641"/>
    <lineage>
        <taxon>Eukaryota</taxon>
        <taxon>Metazoa</taxon>
        <taxon>Chordata</taxon>
        <taxon>Craniata</taxon>
        <taxon>Vertebrata</taxon>
        <taxon>Euteleostomi</taxon>
        <taxon>Actinopterygii</taxon>
        <taxon>Neopterygii</taxon>
        <taxon>Teleostei</taxon>
        <taxon>Ostariophysi</taxon>
        <taxon>Siluriformes</taxon>
        <taxon>Bagridae</taxon>
        <taxon>Hemibagrus</taxon>
    </lineage>
</organism>
<evidence type="ECO:0000256" key="3">
    <source>
        <dbReference type="ARBA" id="ARBA00022553"/>
    </source>
</evidence>
<gene>
    <name evidence="12" type="ORF">KOW79_006137</name>
</gene>
<keyword evidence="3" id="KW-0597">Phosphoprotein</keyword>
<keyword evidence="7" id="KW-0072">Autophagy</keyword>
<keyword evidence="5" id="KW-0256">Endoplasmic reticulum</keyword>
<feature type="transmembrane region" description="Helical" evidence="10">
    <location>
        <begin position="53"/>
        <end position="71"/>
    </location>
</feature>
<comment type="caution">
    <text evidence="12">The sequence shown here is derived from an EMBL/GenBank/DDBJ whole genome shotgun (WGS) entry which is preliminary data.</text>
</comment>
<dbReference type="GO" id="GO:0005789">
    <property type="term" value="C:endoplasmic reticulum membrane"/>
    <property type="evidence" value="ECO:0007669"/>
    <property type="project" value="UniProtKB-SubCell"/>
</dbReference>
<dbReference type="InterPro" id="IPR043384">
    <property type="entry name" value="RETREG1/3"/>
</dbReference>
<feature type="compositionally biased region" description="Polar residues" evidence="9">
    <location>
        <begin position="725"/>
        <end position="734"/>
    </location>
</feature>
<reference evidence="12 13" key="1">
    <citation type="submission" date="2021-06" db="EMBL/GenBank/DDBJ databases">
        <title>Chromosome-level genome assembly of the red-tail catfish (Hemibagrus wyckioides).</title>
        <authorList>
            <person name="Shao F."/>
        </authorList>
    </citation>
    <scope>NUCLEOTIDE SEQUENCE [LARGE SCALE GENOMIC DNA]</scope>
    <source>
        <strain evidence="12">EC202008001</strain>
        <tissue evidence="12">Blood</tissue>
    </source>
</reference>
<dbReference type="Proteomes" id="UP000824219">
    <property type="component" value="Linkage Group LG07"/>
</dbReference>
<evidence type="ECO:0000256" key="2">
    <source>
        <dbReference type="ARBA" id="ARBA00006299"/>
    </source>
</evidence>
<dbReference type="OrthoDB" id="8682554at2759"/>
<keyword evidence="6 10" id="KW-1133">Transmembrane helix</keyword>
<feature type="region of interest" description="Disordered" evidence="9">
    <location>
        <begin position="167"/>
        <end position="221"/>
    </location>
</feature>
<feature type="compositionally biased region" description="Basic and acidic residues" evidence="9">
    <location>
        <begin position="706"/>
        <end position="716"/>
    </location>
</feature>
<dbReference type="PANTHER" id="PTHR28659">
    <property type="entry name" value="RETICULON-LIKE PROTEIN"/>
    <property type="match status" value="1"/>
</dbReference>
<evidence type="ECO:0000256" key="5">
    <source>
        <dbReference type="ARBA" id="ARBA00022824"/>
    </source>
</evidence>
<dbReference type="PANTHER" id="PTHR28659:SF3">
    <property type="entry name" value="RETICULOPHAGY REGULATOR 1"/>
    <property type="match status" value="1"/>
</dbReference>
<dbReference type="InterPro" id="IPR057282">
    <property type="entry name" value="RETREG1-3-like_RHD"/>
</dbReference>
<evidence type="ECO:0000313" key="13">
    <source>
        <dbReference type="Proteomes" id="UP000824219"/>
    </source>
</evidence>